<evidence type="ECO:0000313" key="3">
    <source>
        <dbReference type="Proteomes" id="UP000326950"/>
    </source>
</evidence>
<dbReference type="PANTHER" id="PTHR37540">
    <property type="entry name" value="TRANSCRIPTION FACTOR (ACR-2), PUTATIVE-RELATED-RELATED"/>
    <property type="match status" value="1"/>
</dbReference>
<dbReference type="PANTHER" id="PTHR37540:SF5">
    <property type="entry name" value="TRANSCRIPTION FACTOR DOMAIN-CONTAINING PROTEIN"/>
    <property type="match status" value="1"/>
</dbReference>
<accession>A0A5N6VBX0</accession>
<evidence type="ECO:0000256" key="1">
    <source>
        <dbReference type="SAM" id="MobiDB-lite"/>
    </source>
</evidence>
<sequence>MNHQGRQRKGPDRREPARNAAGTQFEFVLEKDQPGIRSHAMRQFWRQKQATAKEDPSDVTSTGRPLYPRRLMPNDGIQTYSQFEGLREFQQQISALQPKDHRAGSANSDNDNAETSGIPAQILSGIQQALEFVNGDPFPTFPVTLTAQHRKLLYHWLSTHTSGISTASPFDPIREVWLPLDLSNSASFNATMAHAAAHLAYLHGELASPEALRYKTEAISVITKWLDDPEQALRNETLVSVVRLLMFEKYWGIDDQWEVHRDGLQRLINAKGGLSALRGDWRVELVVFL</sequence>
<dbReference type="OrthoDB" id="4159781at2759"/>
<protein>
    <recommendedName>
        <fullName evidence="4">Fungal-specific transcription factor domain-containing protein</fullName>
    </recommendedName>
</protein>
<gene>
    <name evidence="2" type="ORF">BDV40DRAFT_283905</name>
</gene>
<dbReference type="AlphaFoldDB" id="A0A5N6VBX0"/>
<feature type="region of interest" description="Disordered" evidence="1">
    <location>
        <begin position="44"/>
        <end position="74"/>
    </location>
</feature>
<dbReference type="EMBL" id="ML738585">
    <property type="protein sequence ID" value="KAE8168452.1"/>
    <property type="molecule type" value="Genomic_DNA"/>
</dbReference>
<evidence type="ECO:0000313" key="2">
    <source>
        <dbReference type="EMBL" id="KAE8168452.1"/>
    </source>
</evidence>
<evidence type="ECO:0008006" key="4">
    <source>
        <dbReference type="Google" id="ProtNLM"/>
    </source>
</evidence>
<organism evidence="2 3">
    <name type="scientific">Aspergillus tamarii</name>
    <dbReference type="NCBI Taxonomy" id="41984"/>
    <lineage>
        <taxon>Eukaryota</taxon>
        <taxon>Fungi</taxon>
        <taxon>Dikarya</taxon>
        <taxon>Ascomycota</taxon>
        <taxon>Pezizomycotina</taxon>
        <taxon>Eurotiomycetes</taxon>
        <taxon>Eurotiomycetidae</taxon>
        <taxon>Eurotiales</taxon>
        <taxon>Aspergillaceae</taxon>
        <taxon>Aspergillus</taxon>
        <taxon>Aspergillus subgen. Circumdati</taxon>
    </lineage>
</organism>
<dbReference type="InterPro" id="IPR021858">
    <property type="entry name" value="Fun_TF"/>
</dbReference>
<dbReference type="Pfam" id="PF11951">
    <property type="entry name" value="Fungal_trans_2"/>
    <property type="match status" value="1"/>
</dbReference>
<dbReference type="Proteomes" id="UP000326950">
    <property type="component" value="Unassembled WGS sequence"/>
</dbReference>
<keyword evidence="3" id="KW-1185">Reference proteome</keyword>
<feature type="region of interest" description="Disordered" evidence="1">
    <location>
        <begin position="1"/>
        <end position="26"/>
    </location>
</feature>
<name>A0A5N6VBX0_ASPTM</name>
<reference evidence="2 3" key="1">
    <citation type="submission" date="2019-04" db="EMBL/GenBank/DDBJ databases">
        <title>Friends and foes A comparative genomics study of 23 Aspergillus species from section Flavi.</title>
        <authorList>
            <consortium name="DOE Joint Genome Institute"/>
            <person name="Kjaerbolling I."/>
            <person name="Vesth T."/>
            <person name="Frisvad J.C."/>
            <person name="Nybo J.L."/>
            <person name="Theobald S."/>
            <person name="Kildgaard S."/>
            <person name="Isbrandt T."/>
            <person name="Kuo A."/>
            <person name="Sato A."/>
            <person name="Lyhne E.K."/>
            <person name="Kogle M.E."/>
            <person name="Wiebenga A."/>
            <person name="Kun R.S."/>
            <person name="Lubbers R.J."/>
            <person name="Makela M.R."/>
            <person name="Barry K."/>
            <person name="Chovatia M."/>
            <person name="Clum A."/>
            <person name="Daum C."/>
            <person name="Haridas S."/>
            <person name="He G."/>
            <person name="LaButti K."/>
            <person name="Lipzen A."/>
            <person name="Mondo S."/>
            <person name="Riley R."/>
            <person name="Salamov A."/>
            <person name="Simmons B.A."/>
            <person name="Magnuson J.K."/>
            <person name="Henrissat B."/>
            <person name="Mortensen U.H."/>
            <person name="Larsen T.O."/>
            <person name="Devries R.P."/>
            <person name="Grigoriev I.V."/>
            <person name="Machida M."/>
            <person name="Baker S.E."/>
            <person name="Andersen M.R."/>
        </authorList>
    </citation>
    <scope>NUCLEOTIDE SEQUENCE [LARGE SCALE GENOMIC DNA]</scope>
    <source>
        <strain evidence="2 3">CBS 117626</strain>
    </source>
</reference>
<proteinExistence type="predicted"/>